<dbReference type="AlphaFoldDB" id="A0A941GNP0"/>
<name>A0A941GNP0_9CHRO</name>
<dbReference type="Gene3D" id="3.40.50.150">
    <property type="entry name" value="Vaccinia Virus protein VP39"/>
    <property type="match status" value="1"/>
</dbReference>
<dbReference type="PANTHER" id="PTHR33841:SF1">
    <property type="entry name" value="DNA METHYLTRANSFERASE A"/>
    <property type="match status" value="1"/>
</dbReference>
<proteinExistence type="predicted"/>
<comment type="catalytic activity">
    <reaction evidence="4">
        <text>a 2'-deoxyadenosine in DNA + S-adenosyl-L-methionine = an N(6)-methyl-2'-deoxyadenosine in DNA + S-adenosyl-L-homocysteine + H(+)</text>
        <dbReference type="Rhea" id="RHEA:15197"/>
        <dbReference type="Rhea" id="RHEA-COMP:12418"/>
        <dbReference type="Rhea" id="RHEA-COMP:12419"/>
        <dbReference type="ChEBI" id="CHEBI:15378"/>
        <dbReference type="ChEBI" id="CHEBI:57856"/>
        <dbReference type="ChEBI" id="CHEBI:59789"/>
        <dbReference type="ChEBI" id="CHEBI:90615"/>
        <dbReference type="ChEBI" id="CHEBI:90616"/>
        <dbReference type="EC" id="2.1.1.72"/>
    </reaction>
</comment>
<evidence type="ECO:0000256" key="4">
    <source>
        <dbReference type="ARBA" id="ARBA00047942"/>
    </source>
</evidence>
<dbReference type="InterPro" id="IPR050953">
    <property type="entry name" value="N4_N6_ade-DNA_methylase"/>
</dbReference>
<dbReference type="PANTHER" id="PTHR33841">
    <property type="entry name" value="DNA METHYLTRANSFERASE YEEA-RELATED"/>
    <property type="match status" value="1"/>
</dbReference>
<sequence>MEFPEVFAEGEVGAQAQLRAGFDCVLGNPPWELLQIAEKEFFASLDEGIAKAKNKAARTKLINKLAETNPDLLQEFEDAKHFADAQNKFIRESGRFPLTAKGKINTYAVFAETVRNIINSNGRAGVIVPTGIATDDTTKFFIQDLVASNSIDSFYDITNRGYIFKQVESTFSFSLITISNSHSKKIYLASQLWNLNHLKDDLRVYSLNTGQIKSVNPNTQNLPIFLSSIDAQLILKIYEKVPILINESVNINHWGISFMQGLFNMTNDNNLFKTQKELTENKYEMVENIFTNAQHKYLPLYESKLTHIYNHRASTFEGIEESKIFGTKPKTNELTLKQLTNPNDFVLPRYWVEQQEINKKIPDFWKYQWLLGFRNAISAVADSRSVRFTIIPRYGVGNSMPLIFSDKPVKQICCLLANFNSLILDYVAKQKASGGNLNFFIVKQLPIIPPDWYSKEDIEYISSRVLELVYTAYDMKPFAEDMGYEGEPFLWNEQRRAILRAELDAKYAKLYGLTRDDLRYILAPAEVYGEEFPSETFRVLKNNEIKKYGEYRTQKLVLAAWDIMGY</sequence>
<accession>A0A941GNP0</accession>
<dbReference type="GO" id="GO:0009007">
    <property type="term" value="F:site-specific DNA-methyltransferase (adenine-specific) activity"/>
    <property type="evidence" value="ECO:0007669"/>
    <property type="project" value="UniProtKB-EC"/>
</dbReference>
<dbReference type="InterPro" id="IPR029063">
    <property type="entry name" value="SAM-dependent_MTases_sf"/>
</dbReference>
<dbReference type="EMBL" id="JADQBC010000032">
    <property type="protein sequence ID" value="MBR8827499.1"/>
    <property type="molecule type" value="Genomic_DNA"/>
</dbReference>
<evidence type="ECO:0000256" key="3">
    <source>
        <dbReference type="ARBA" id="ARBA00022679"/>
    </source>
</evidence>
<dbReference type="PRINTS" id="PR00507">
    <property type="entry name" value="N12N6MTFRASE"/>
</dbReference>
<protein>
    <recommendedName>
        <fullName evidence="1">site-specific DNA-methyltransferase (adenine-specific)</fullName>
        <ecNumber evidence="1">2.1.1.72</ecNumber>
    </recommendedName>
</protein>
<keyword evidence="2" id="KW-0489">Methyltransferase</keyword>
<dbReference type="SUPFAM" id="SSF53335">
    <property type="entry name" value="S-adenosyl-L-methionine-dependent methyltransferases"/>
    <property type="match status" value="1"/>
</dbReference>
<organism evidence="5 6">
    <name type="scientific">Gomphosphaeria aponina SAG 52.96 = DSM 107014</name>
    <dbReference type="NCBI Taxonomy" id="1521640"/>
    <lineage>
        <taxon>Bacteria</taxon>
        <taxon>Bacillati</taxon>
        <taxon>Cyanobacteriota</taxon>
        <taxon>Cyanophyceae</taxon>
        <taxon>Oscillatoriophycideae</taxon>
        <taxon>Chroococcales</taxon>
        <taxon>Gomphosphaeriaceae</taxon>
        <taxon>Gomphosphaeria</taxon>
    </lineage>
</organism>
<evidence type="ECO:0000256" key="2">
    <source>
        <dbReference type="ARBA" id="ARBA00022603"/>
    </source>
</evidence>
<dbReference type="EC" id="2.1.1.72" evidence="1"/>
<evidence type="ECO:0000313" key="5">
    <source>
        <dbReference type="EMBL" id="MBR8827499.1"/>
    </source>
</evidence>
<gene>
    <name evidence="5" type="ORF">DSM107014_06255</name>
</gene>
<keyword evidence="3" id="KW-0808">Transferase</keyword>
<evidence type="ECO:0000256" key="1">
    <source>
        <dbReference type="ARBA" id="ARBA00011900"/>
    </source>
</evidence>
<comment type="caution">
    <text evidence="5">The sequence shown here is derived from an EMBL/GenBank/DDBJ whole genome shotgun (WGS) entry which is preliminary data.</text>
</comment>
<dbReference type="GO" id="GO:0032259">
    <property type="term" value="P:methylation"/>
    <property type="evidence" value="ECO:0007669"/>
    <property type="project" value="UniProtKB-KW"/>
</dbReference>
<dbReference type="Proteomes" id="UP000767446">
    <property type="component" value="Unassembled WGS sequence"/>
</dbReference>
<evidence type="ECO:0000313" key="6">
    <source>
        <dbReference type="Proteomes" id="UP000767446"/>
    </source>
</evidence>
<reference evidence="5" key="1">
    <citation type="submission" date="2021-02" db="EMBL/GenBank/DDBJ databases">
        <title>Metagenome analyses of Stigonema ocellatum DSM 106950, Chlorogloea purpurea SAG 13.99 and Gomphosphaeria aponina DSM 107014.</title>
        <authorList>
            <person name="Marter P."/>
            <person name="Huang S."/>
        </authorList>
    </citation>
    <scope>NUCLEOTIDE SEQUENCE</scope>
    <source>
        <strain evidence="5">JP213</strain>
    </source>
</reference>